<comment type="caution">
    <text evidence="2">The sequence shown here is derived from an EMBL/GenBank/DDBJ whole genome shotgun (WGS) entry which is preliminary data.</text>
</comment>
<feature type="compositionally biased region" description="Basic and acidic residues" evidence="1">
    <location>
        <begin position="1"/>
        <end position="16"/>
    </location>
</feature>
<evidence type="ECO:0000313" key="3">
    <source>
        <dbReference type="Proteomes" id="UP000316225"/>
    </source>
</evidence>
<name>A0A562NP72_9RHOB</name>
<gene>
    <name evidence="2" type="ORF">IQ24_02237</name>
</gene>
<reference evidence="2 3" key="1">
    <citation type="journal article" date="2015" name="Stand. Genomic Sci.">
        <title>Genomic Encyclopedia of Bacterial and Archaeal Type Strains, Phase III: the genomes of soil and plant-associated and newly described type strains.</title>
        <authorList>
            <person name="Whitman W.B."/>
            <person name="Woyke T."/>
            <person name="Klenk H.P."/>
            <person name="Zhou Y."/>
            <person name="Lilburn T.G."/>
            <person name="Beck B.J."/>
            <person name="De Vos P."/>
            <person name="Vandamme P."/>
            <person name="Eisen J.A."/>
            <person name="Garrity G."/>
            <person name="Hugenholtz P."/>
            <person name="Kyrpides N.C."/>
        </authorList>
    </citation>
    <scope>NUCLEOTIDE SEQUENCE [LARGE SCALE GENOMIC DNA]</scope>
    <source>
        <strain evidence="2 3">CGMCC 1.5364</strain>
    </source>
</reference>
<dbReference type="RefSeq" id="WP_145398037.1">
    <property type="nucleotide sequence ID" value="NZ_VLKU01000006.1"/>
</dbReference>
<organism evidence="2 3">
    <name type="scientific">Paracoccus sulfuroxidans</name>
    <dbReference type="NCBI Taxonomy" id="384678"/>
    <lineage>
        <taxon>Bacteria</taxon>
        <taxon>Pseudomonadati</taxon>
        <taxon>Pseudomonadota</taxon>
        <taxon>Alphaproteobacteria</taxon>
        <taxon>Rhodobacterales</taxon>
        <taxon>Paracoccaceae</taxon>
        <taxon>Paracoccus</taxon>
    </lineage>
</organism>
<proteinExistence type="predicted"/>
<feature type="region of interest" description="Disordered" evidence="1">
    <location>
        <begin position="1"/>
        <end position="22"/>
    </location>
</feature>
<dbReference type="EMBL" id="VLKU01000006">
    <property type="protein sequence ID" value="TWI33870.1"/>
    <property type="molecule type" value="Genomic_DNA"/>
</dbReference>
<evidence type="ECO:0000313" key="2">
    <source>
        <dbReference type="EMBL" id="TWI33870.1"/>
    </source>
</evidence>
<dbReference type="OrthoDB" id="8718152at2"/>
<dbReference type="Proteomes" id="UP000316225">
    <property type="component" value="Unassembled WGS sequence"/>
</dbReference>
<accession>A0A562NP72</accession>
<evidence type="ECO:0000256" key="1">
    <source>
        <dbReference type="SAM" id="MobiDB-lite"/>
    </source>
</evidence>
<protein>
    <submittedName>
        <fullName evidence="2">Immunity protein 52 of polymorphic toxin system</fullName>
    </submittedName>
</protein>
<sequence>MADRESARKEAARKAYEMLQSRPRPAFNAPKLKAFFAPSHEGVRQGGENLIRLMSSLAGINPYIQEWRVVRDAHDHEAGRGLNPLEDPRAFVDYCVATSKEDFYQLEVLAFSKEIFPDDPRTYSAGISFSGGSSQSRSNALTFYCTGSHRDRNLSFNQWAEMIFQIIAWREPRMVSVGTGNYATYDRVFWDRAWDGWMAWLPKKIDPRILPESAITIPMEPGTLVAAQQENVDGTDPVQKRNANELELSLVEGGLLPTVEELTGI</sequence>
<dbReference type="AlphaFoldDB" id="A0A562NP72"/>
<keyword evidence="3" id="KW-1185">Reference proteome</keyword>